<gene>
    <name evidence="10" type="primary">AlNc14C162G7796</name>
    <name evidence="10" type="ORF">ALNC14_087880</name>
</gene>
<dbReference type="Gene3D" id="3.30.1520.10">
    <property type="entry name" value="Phox-like domain"/>
    <property type="match status" value="1"/>
</dbReference>
<dbReference type="PANTHER" id="PTHR31468">
    <property type="entry name" value="1,3-BETA-GLUCANOSYLTRANSFERASE GAS1"/>
    <property type="match status" value="1"/>
</dbReference>
<dbReference type="InterPro" id="IPR001683">
    <property type="entry name" value="PX_dom"/>
</dbReference>
<dbReference type="SUPFAM" id="SSF51445">
    <property type="entry name" value="(Trans)glycosidases"/>
    <property type="match status" value="1"/>
</dbReference>
<proteinExistence type="inferred from homology"/>
<protein>
    <submittedName>
        <fullName evidence="10">Glycoside hydrolase putative</fullName>
    </submittedName>
</protein>
<keyword evidence="4" id="KW-0325">Glycoprotein</keyword>
<dbReference type="EMBL" id="FR824207">
    <property type="protein sequence ID" value="CCA22645.1"/>
    <property type="molecule type" value="Genomic_DNA"/>
</dbReference>
<keyword evidence="10" id="KW-0378">Hydrolase</keyword>
<dbReference type="GO" id="GO:0016787">
    <property type="term" value="F:hydrolase activity"/>
    <property type="evidence" value="ECO:0007669"/>
    <property type="project" value="UniProtKB-KW"/>
</dbReference>
<evidence type="ECO:0000256" key="7">
    <source>
        <dbReference type="SAM" id="Phobius"/>
    </source>
</evidence>
<reference evidence="10" key="2">
    <citation type="submission" date="2011-02" db="EMBL/GenBank/DDBJ databases">
        <authorList>
            <person name="MacLean D."/>
        </authorList>
    </citation>
    <scope>NUCLEOTIDE SEQUENCE</scope>
</reference>
<dbReference type="PROSITE" id="PS50026">
    <property type="entry name" value="EGF_3"/>
    <property type="match status" value="1"/>
</dbReference>
<dbReference type="InterPro" id="IPR000742">
    <property type="entry name" value="EGF"/>
</dbReference>
<keyword evidence="7" id="KW-0812">Transmembrane</keyword>
<dbReference type="Pfam" id="PF03198">
    <property type="entry name" value="Glyco_hydro_72"/>
    <property type="match status" value="1"/>
</dbReference>
<evidence type="ECO:0000259" key="9">
    <source>
        <dbReference type="PROSITE" id="PS50195"/>
    </source>
</evidence>
<evidence type="ECO:0000256" key="4">
    <source>
        <dbReference type="ARBA" id="ARBA00023180"/>
    </source>
</evidence>
<evidence type="ECO:0000256" key="2">
    <source>
        <dbReference type="ARBA" id="ARBA00022729"/>
    </source>
</evidence>
<evidence type="ECO:0000256" key="1">
    <source>
        <dbReference type="ARBA" id="ARBA00007528"/>
    </source>
</evidence>
<dbReference type="GO" id="GO:0005886">
    <property type="term" value="C:plasma membrane"/>
    <property type="evidence" value="ECO:0007669"/>
    <property type="project" value="TreeGrafter"/>
</dbReference>
<organism evidence="10">
    <name type="scientific">Albugo laibachii Nc14</name>
    <dbReference type="NCBI Taxonomy" id="890382"/>
    <lineage>
        <taxon>Eukaryota</taxon>
        <taxon>Sar</taxon>
        <taxon>Stramenopiles</taxon>
        <taxon>Oomycota</taxon>
        <taxon>Peronosporomycetes</taxon>
        <taxon>Albuginales</taxon>
        <taxon>Albuginaceae</taxon>
        <taxon>Albugo</taxon>
    </lineage>
</organism>
<accession>F0WMW0</accession>
<dbReference type="GO" id="GO:0035091">
    <property type="term" value="F:phosphatidylinositol binding"/>
    <property type="evidence" value="ECO:0007669"/>
    <property type="project" value="InterPro"/>
</dbReference>
<keyword evidence="5" id="KW-0245">EGF-like domain</keyword>
<comment type="caution">
    <text evidence="5">Lacks conserved residue(s) required for the propagation of feature annotation.</text>
</comment>
<comment type="similarity">
    <text evidence="1">Belongs to the glycosyl hydrolase 72 family.</text>
</comment>
<dbReference type="Gene3D" id="3.20.20.80">
    <property type="entry name" value="Glycosidases"/>
    <property type="match status" value="1"/>
</dbReference>
<evidence type="ECO:0000256" key="6">
    <source>
        <dbReference type="SAM" id="MobiDB-lite"/>
    </source>
</evidence>
<dbReference type="InterPro" id="IPR017853">
    <property type="entry name" value="GH"/>
</dbReference>
<dbReference type="CDD" id="cd00053">
    <property type="entry name" value="EGF"/>
    <property type="match status" value="1"/>
</dbReference>
<dbReference type="InterPro" id="IPR036871">
    <property type="entry name" value="PX_dom_sf"/>
</dbReference>
<sequence>MTEEVKGIQVFIPAALNRPTHTLYNIFTLVQPVEQEWMVNRRYSQFLQLRQDLCACLTEHQKCPRCPVVLSQILKFTFPHKTLFRTNRIVRKRVKLLQEFLHLLLQLIYLDNTPKCSTCNHSIRNIIRPFLIRGAQPVGSSELIEIQSALSLPSYDVATRSAKTSAVPLNLEASYSSTIESDDPDQKGDQWDSSREEEKAGFFRSRNYGDERCYDPVLPLEEAIKEVVVAEGLPCSKEDVVARLSTMWRAYEGTPIEKSRLSMNPKSRFKFIVASFGSGLEYSPNLLLAFPFFYEHCGNLKRTRLIMLPRALSLLSLGLCIWQVGGQVAAPIIVRGNKLYNAKTKERFVIIGMTYEYAVSDTYYIKYSKEILKTKLAGLKYNTLRLYDVNPEETYDIFMKDMAEINVYVIISVSPDNNPYYGKYRYSTIDRTLPANGKDLTKTCYPALLLEYGKKIIKKFAVHDNLLAILIGNEILQVNLKAAACVKQYAADLKNWMRVNGKKIRLIPLAYAAADSSYAGLIEDADKYHLLKIQGLLCGDRMSNGMMVKSIDIYLINEYRFCPGSTFEEAYERFLTLAKGIPIVIALGEYGCKLSKGEPRTWEMIPYLYDPPSKTQGFSEVFSGGLAYSYGEAKLSSASLFPMFTGGSSEITGKPSDKPSKDFSNLKEALSKHKPFSDKAAWTKDTICKWTPPLKYKIDPKSGIASKGFILPTCNAPELKPKKDDTWVTQSREGVICTDRGAPCDVVIHGKVGTTQESICGEYEVESGGGTCSSSNDCGSNGQCAITKGVGTCHCLACYTGADCSIKDTSSCLELTSSPTAPKFIFMGVGIFLVFMLFIFVALGILAKKKASVLSELRTEIKSRSTGQNTAGM</sequence>
<dbReference type="PROSITE" id="PS00022">
    <property type="entry name" value="EGF_1"/>
    <property type="match status" value="1"/>
</dbReference>
<dbReference type="HOGENOM" id="CLU_329126_0_0_1"/>
<feature type="domain" description="PX" evidence="9">
    <location>
        <begin position="2"/>
        <end position="138"/>
    </location>
</feature>
<keyword evidence="7" id="KW-1133">Transmembrane helix</keyword>
<feature type="region of interest" description="Disordered" evidence="6">
    <location>
        <begin position="178"/>
        <end position="198"/>
    </location>
</feature>
<feature type="domain" description="EGF-like" evidence="8">
    <location>
        <begin position="768"/>
        <end position="805"/>
    </location>
</feature>
<keyword evidence="3 5" id="KW-1015">Disulfide bond</keyword>
<dbReference type="GO" id="GO:0034411">
    <property type="term" value="P:cell wall (1-&gt;3)-beta-D-glucan biosynthetic process"/>
    <property type="evidence" value="ECO:0007669"/>
    <property type="project" value="TreeGrafter"/>
</dbReference>
<name>F0WMW0_9STRA</name>
<keyword evidence="7" id="KW-0472">Membrane</keyword>
<dbReference type="PROSITE" id="PS50195">
    <property type="entry name" value="PX"/>
    <property type="match status" value="1"/>
</dbReference>
<dbReference type="Pfam" id="PF00787">
    <property type="entry name" value="PX"/>
    <property type="match status" value="1"/>
</dbReference>
<dbReference type="PANTHER" id="PTHR31468:SF2">
    <property type="entry name" value="1,3-BETA-GLUCANOSYLTRANSFERASE GAS1"/>
    <property type="match status" value="1"/>
</dbReference>
<evidence type="ECO:0000256" key="3">
    <source>
        <dbReference type="ARBA" id="ARBA00023157"/>
    </source>
</evidence>
<dbReference type="GO" id="GO:0042124">
    <property type="term" value="F:1,3-beta-glucanosyltransferase activity"/>
    <property type="evidence" value="ECO:0007669"/>
    <property type="project" value="TreeGrafter"/>
</dbReference>
<dbReference type="InterPro" id="IPR004886">
    <property type="entry name" value="Glucanosyltransferase"/>
</dbReference>
<reference evidence="10" key="1">
    <citation type="journal article" date="2011" name="PLoS Biol.">
        <title>Gene gain and loss during evolution of obligate parasitism in the white rust pathogen of Arabidopsis thaliana.</title>
        <authorList>
            <person name="Kemen E."/>
            <person name="Gardiner A."/>
            <person name="Schultz-Larsen T."/>
            <person name="Kemen A.C."/>
            <person name="Balmuth A.L."/>
            <person name="Robert-Seilaniantz A."/>
            <person name="Bailey K."/>
            <person name="Holub E."/>
            <person name="Studholme D.J."/>
            <person name="Maclean D."/>
            <person name="Jones J.D."/>
        </authorList>
    </citation>
    <scope>NUCLEOTIDE SEQUENCE</scope>
</reference>
<feature type="disulfide bond" evidence="5">
    <location>
        <begin position="795"/>
        <end position="804"/>
    </location>
</feature>
<keyword evidence="2" id="KW-0732">Signal</keyword>
<feature type="transmembrane region" description="Helical" evidence="7">
    <location>
        <begin position="824"/>
        <end position="847"/>
    </location>
</feature>
<evidence type="ECO:0000259" key="8">
    <source>
        <dbReference type="PROSITE" id="PS50026"/>
    </source>
</evidence>
<feature type="compositionally biased region" description="Basic and acidic residues" evidence="6">
    <location>
        <begin position="184"/>
        <end position="198"/>
    </location>
</feature>
<dbReference type="AlphaFoldDB" id="F0WMW0"/>
<evidence type="ECO:0000256" key="5">
    <source>
        <dbReference type="PROSITE-ProRule" id="PRU00076"/>
    </source>
</evidence>
<dbReference type="SUPFAM" id="SSF64268">
    <property type="entry name" value="PX domain"/>
    <property type="match status" value="1"/>
</dbReference>
<evidence type="ECO:0000313" key="10">
    <source>
        <dbReference type="EMBL" id="CCA22645.1"/>
    </source>
</evidence>